<dbReference type="GO" id="GO:0008157">
    <property type="term" value="F:protein phosphatase 1 binding"/>
    <property type="evidence" value="ECO:0007669"/>
    <property type="project" value="TreeGrafter"/>
</dbReference>
<dbReference type="AlphaFoldDB" id="A0A6S7G5T3"/>
<dbReference type="Proteomes" id="UP001152795">
    <property type="component" value="Unassembled WGS sequence"/>
</dbReference>
<feature type="compositionally biased region" description="Basic residues" evidence="3">
    <location>
        <begin position="101"/>
        <end position="116"/>
    </location>
</feature>
<evidence type="ECO:0000313" key="5">
    <source>
        <dbReference type="Proteomes" id="UP001152795"/>
    </source>
</evidence>
<dbReference type="Pfam" id="PF07491">
    <property type="entry name" value="PPI_Ypi1"/>
    <property type="match status" value="1"/>
</dbReference>
<dbReference type="InterPro" id="IPR011107">
    <property type="entry name" value="PPI_Ypi1"/>
</dbReference>
<feature type="region of interest" description="Disordered" evidence="3">
    <location>
        <begin position="78"/>
        <end position="116"/>
    </location>
</feature>
<evidence type="ECO:0000256" key="1">
    <source>
        <dbReference type="ARBA" id="ARBA00021994"/>
    </source>
</evidence>
<dbReference type="PANTHER" id="PTHR20835">
    <property type="entry name" value="E3 UBIQUITIN-PROTEIN LIGASE PPP1R11-RELATED"/>
    <property type="match status" value="1"/>
</dbReference>
<evidence type="ECO:0000256" key="2">
    <source>
        <dbReference type="ARBA" id="ARBA00031039"/>
    </source>
</evidence>
<protein>
    <recommendedName>
        <fullName evidence="1">E3 ubiquitin-protein ligase PPP1R11</fullName>
    </recommendedName>
    <alternativeName>
        <fullName evidence="2">Protein phosphatase 1 regulatory subunit 11</fullName>
    </alternativeName>
</protein>
<comment type="caution">
    <text evidence="4">The sequence shown here is derived from an EMBL/GenBank/DDBJ whole genome shotgun (WGS) entry which is preliminary data.</text>
</comment>
<dbReference type="PANTHER" id="PTHR20835:SF0">
    <property type="entry name" value="E3 UBIQUITIN-PROTEIN LIGASE PPP1R11"/>
    <property type="match status" value="1"/>
</dbReference>
<dbReference type="OrthoDB" id="307488at2759"/>
<accession>A0A6S7G5T3</accession>
<reference evidence="4" key="1">
    <citation type="submission" date="2020-04" db="EMBL/GenBank/DDBJ databases">
        <authorList>
            <person name="Alioto T."/>
            <person name="Alioto T."/>
            <person name="Gomez Garrido J."/>
        </authorList>
    </citation>
    <scope>NUCLEOTIDE SEQUENCE</scope>
    <source>
        <strain evidence="4">A484AB</strain>
    </source>
</reference>
<dbReference type="GO" id="GO:0004865">
    <property type="term" value="F:protein serine/threonine phosphatase inhibitor activity"/>
    <property type="evidence" value="ECO:0007669"/>
    <property type="project" value="InterPro"/>
</dbReference>
<name>A0A6S7G5T3_PARCT</name>
<evidence type="ECO:0000313" key="4">
    <source>
        <dbReference type="EMBL" id="CAB3988524.1"/>
    </source>
</evidence>
<dbReference type="EMBL" id="CACRXK020001337">
    <property type="protein sequence ID" value="CAB3988524.1"/>
    <property type="molecule type" value="Genomic_DNA"/>
</dbReference>
<organism evidence="4 5">
    <name type="scientific">Paramuricea clavata</name>
    <name type="common">Red gorgonian</name>
    <name type="synonym">Violescent sea-whip</name>
    <dbReference type="NCBI Taxonomy" id="317549"/>
    <lineage>
        <taxon>Eukaryota</taxon>
        <taxon>Metazoa</taxon>
        <taxon>Cnidaria</taxon>
        <taxon>Anthozoa</taxon>
        <taxon>Octocorallia</taxon>
        <taxon>Malacalcyonacea</taxon>
        <taxon>Plexauridae</taxon>
        <taxon>Paramuricea</taxon>
    </lineage>
</organism>
<evidence type="ECO:0000256" key="3">
    <source>
        <dbReference type="SAM" id="MobiDB-lite"/>
    </source>
</evidence>
<sequence length="116" mass="12954">MRQLIIAYKESLFLPTHTVAIFDENGLYSETEPQSVVLKLRKPKNQKKVQWDADTVDNESMGKKSSKCCCVYDKPRAFGESSSESGSDGENGGHNAYCPGHNKKHNHKHKEKAGDS</sequence>
<keyword evidence="5" id="KW-1185">Reference proteome</keyword>
<dbReference type="GO" id="GO:0005634">
    <property type="term" value="C:nucleus"/>
    <property type="evidence" value="ECO:0007669"/>
    <property type="project" value="TreeGrafter"/>
</dbReference>
<proteinExistence type="predicted"/>
<gene>
    <name evidence="4" type="ORF">PACLA_8A051008</name>
</gene>
<feature type="compositionally biased region" description="Low complexity" evidence="3">
    <location>
        <begin position="79"/>
        <end position="88"/>
    </location>
</feature>